<comment type="similarity">
    <text evidence="1">Belongs to the myoviridae tail sheath protein family.</text>
</comment>
<name>A0A9Q6KAY3_HISSO</name>
<accession>A0A9Q6KAY3</accession>
<reference evidence="2 3" key="1">
    <citation type="submission" date="2020-12" db="EMBL/GenBank/DDBJ databases">
        <title>ASc-MMNZ-VFA-070.</title>
        <authorList>
            <person name="Schryvers A."/>
            <person name="Mostafa Nazari M."/>
            <person name="Farshchi Andisi V."/>
            <person name="Timsit E."/>
            <person name="Walter Morck D."/>
        </authorList>
    </citation>
    <scope>NUCLEOTIDE SEQUENCE [LARGE SCALE GENOMIC DNA]</scope>
    <source>
        <strain evidence="2 3">ASc-MMNZ-VFA-070</strain>
    </source>
</reference>
<sequence length="473" mass="51582">MSELNIEFDKIPNSIRNPGVYTEYNNREAVTTLPTNQQEVLIIAPMTTESETAFTAPVKLFSDVEAEQLFGTGSTAHLMVRQAIRNNTTIRLTVIGLKDHDAGIAASGSIKLAGTVSYSGVVSLYIGGEVYEIAANKGESAEQLATRLVAVVNASRFCPVNATIEEKTTIKLTAKSKGEIGNEIALSAKTTAKDIAITVTSFTGGQRNAQIASALASVAGTHYNIIISPFSDDENATALRHHLETLANPIEDKPAIGVMGWRSSFATGTTLASRLNSEHITIGWYKGCLQSNAMIAAGYGAVIAGEEDPARPLNTLEIKGLSLVDDAQKPLFSEVNQALFNGLSPLGVVVNRVQITRAITTYTKSVTNTDDPSYLDLTTIRTLHFVRKAIQDRQRLRFPRAKNSPRMPKKVRSEVLDVLYKLEQLEIIENVDRWKDRLLVVKNPQDPSYLDLKIPADVVNGLHVIRNQITLLL</sequence>
<dbReference type="EMBL" id="CP066558">
    <property type="protein sequence ID" value="QQF82118.1"/>
    <property type="molecule type" value="Genomic_DNA"/>
</dbReference>
<dbReference type="InterPro" id="IPR035089">
    <property type="entry name" value="Phage_sheath_subtilisin"/>
</dbReference>
<dbReference type="RefSeq" id="WP_075294218.1">
    <property type="nucleotide sequence ID" value="NZ_CP018802.1"/>
</dbReference>
<evidence type="ECO:0000313" key="3">
    <source>
        <dbReference type="Proteomes" id="UP000595373"/>
    </source>
</evidence>
<gene>
    <name evidence="2" type="ORF">JFL49_08680</name>
</gene>
<protein>
    <submittedName>
        <fullName evidence="2">Phage tail sheath subtilisin-like domain-containing protein</fullName>
    </submittedName>
</protein>
<organism evidence="2 3">
    <name type="scientific">Histophilus somni</name>
    <name type="common">Haemophilus somnus</name>
    <dbReference type="NCBI Taxonomy" id="731"/>
    <lineage>
        <taxon>Bacteria</taxon>
        <taxon>Pseudomonadati</taxon>
        <taxon>Pseudomonadota</taxon>
        <taxon>Gammaproteobacteria</taxon>
        <taxon>Pasteurellales</taxon>
        <taxon>Pasteurellaceae</taxon>
        <taxon>Histophilus</taxon>
    </lineage>
</organism>
<dbReference type="Pfam" id="PF04984">
    <property type="entry name" value="Phage_sheath_1"/>
    <property type="match status" value="1"/>
</dbReference>
<dbReference type="InterPro" id="IPR007067">
    <property type="entry name" value="Tail_sheath"/>
</dbReference>
<evidence type="ECO:0000313" key="2">
    <source>
        <dbReference type="EMBL" id="QQF82118.1"/>
    </source>
</evidence>
<proteinExistence type="inferred from homology"/>
<keyword evidence="3" id="KW-1185">Reference proteome</keyword>
<dbReference type="Proteomes" id="UP000595373">
    <property type="component" value="Chromosome"/>
</dbReference>
<dbReference type="PIRSF" id="PIRSF007349">
    <property type="entry name" value="Tsp_L"/>
    <property type="match status" value="1"/>
</dbReference>
<dbReference type="OrthoDB" id="5442644at2"/>
<evidence type="ECO:0000256" key="1">
    <source>
        <dbReference type="ARBA" id="ARBA00008005"/>
    </source>
</evidence>
<dbReference type="Pfam" id="PF17482">
    <property type="entry name" value="Phage_sheath_1C"/>
    <property type="match status" value="1"/>
</dbReference>
<dbReference type="AlphaFoldDB" id="A0A9Q6KAY3"/>
<dbReference type="InterPro" id="IPR020287">
    <property type="entry name" value="Tail_sheath_C"/>
</dbReference>